<dbReference type="Proteomes" id="UP000001940">
    <property type="component" value="Chromosome I"/>
</dbReference>
<evidence type="ECO:0000259" key="1">
    <source>
        <dbReference type="SMART" id="SM00583"/>
    </source>
</evidence>
<dbReference type="InParanoid" id="O45706"/>
<dbReference type="OrthoDB" id="5808641at2759"/>
<dbReference type="EMBL" id="BX284601">
    <property type="protein sequence ID" value="CAB03216.2"/>
    <property type="molecule type" value="Genomic_DNA"/>
</dbReference>
<dbReference type="PANTHER" id="PTHR23362">
    <property type="entry name" value="L-PLASTIN-RELATED"/>
    <property type="match status" value="1"/>
</dbReference>
<dbReference type="PhylomeDB" id="O45706"/>
<protein>
    <submittedName>
        <fullName evidence="2">SPK domain-containing protein</fullName>
    </submittedName>
</protein>
<dbReference type="FunCoup" id="O45706">
    <property type="interactions" value="207"/>
</dbReference>
<dbReference type="Bgee" id="WBGene00011027">
    <property type="expression patterns" value="Expressed in larva and 1 other cell type or tissue"/>
</dbReference>
<dbReference type="InterPro" id="IPR006570">
    <property type="entry name" value="SPK_dom"/>
</dbReference>
<dbReference type="AGR" id="WB:WBGene00011027"/>
<feature type="domain" description="SPK" evidence="1">
    <location>
        <begin position="15"/>
        <end position="126"/>
    </location>
</feature>
<dbReference type="Pfam" id="PF04435">
    <property type="entry name" value="SPK"/>
    <property type="match status" value="1"/>
</dbReference>
<sequence length="314" mass="36577">MSPVRKSSQNSAKLSDSELLSFLIHETKDATEPIMAKSVFIKCKKLETIEKTWQCYLSRFTRKLAPLMEDFNTHSVDSRARTMFALAGRVEPSFFELLQIHANVQLDEMSRICKYKSKKGNLQFEGCHSRSAKIRRRHIEKLKKPNIVRTDDFDVKMEEEIEQEPEDLPVEVALQPNEISLHKLLKQMRQMLVFLDSNGFTSIRQKIDDSIKFSRDEALPDSLIVLTLDGMFTGASRKFRPSVDPSRAQQHDQWNARVLLIVYLCFLYATDSPRLKKFRSRVKQKVDDPEIKEKVILLRDIQIIFEYTLVIISH</sequence>
<name>O45706_CAEEL</name>
<dbReference type="STRING" id="6239.R05D7.2.1"/>
<dbReference type="KEGG" id="cel:CELE_R05D7.2"/>
<evidence type="ECO:0000313" key="2">
    <source>
        <dbReference type="EMBL" id="CAB03216.2"/>
    </source>
</evidence>
<keyword evidence="3" id="KW-1185">Reference proteome</keyword>
<dbReference type="AlphaFoldDB" id="O45706"/>
<dbReference type="WormBase" id="R05D7.2">
    <property type="protein sequence ID" value="CE42146"/>
    <property type="gene ID" value="WBGene00011027"/>
</dbReference>
<evidence type="ECO:0000313" key="4">
    <source>
        <dbReference type="WormBase" id="R05D7.2"/>
    </source>
</evidence>
<proteinExistence type="predicted"/>
<accession>O45706</accession>
<dbReference type="CTD" id="187604"/>
<gene>
    <name evidence="2" type="ORF">CELE_R05D7.2</name>
    <name evidence="2 4" type="ORF">R05D7.2</name>
</gene>
<organism evidence="2 3">
    <name type="scientific">Caenorhabditis elegans</name>
    <dbReference type="NCBI Taxonomy" id="6239"/>
    <lineage>
        <taxon>Eukaryota</taxon>
        <taxon>Metazoa</taxon>
        <taxon>Ecdysozoa</taxon>
        <taxon>Nematoda</taxon>
        <taxon>Chromadorea</taxon>
        <taxon>Rhabditida</taxon>
        <taxon>Rhabditina</taxon>
        <taxon>Rhabditomorpha</taxon>
        <taxon>Rhabditoidea</taxon>
        <taxon>Rhabditidae</taxon>
        <taxon>Peloderinae</taxon>
        <taxon>Caenorhabditis</taxon>
    </lineage>
</organism>
<dbReference type="PANTHER" id="PTHR23362:SF0">
    <property type="entry name" value="CALPONIN-HOMOLOGY (CH) DOMAIN-CONTAINING PROTEIN-RELATED"/>
    <property type="match status" value="1"/>
</dbReference>
<reference evidence="2 3" key="1">
    <citation type="journal article" date="1998" name="Science">
        <title>Genome sequence of the nematode C. elegans: a platform for investigating biology.</title>
        <authorList>
            <consortium name="The C. elegans sequencing consortium"/>
            <person name="Sulson J.E."/>
            <person name="Waterston R."/>
        </authorList>
    </citation>
    <scope>NUCLEOTIDE SEQUENCE [LARGE SCALE GENOMIC DNA]</scope>
    <source>
        <strain evidence="2 3">Bristol N2</strain>
    </source>
</reference>
<evidence type="ECO:0000313" key="3">
    <source>
        <dbReference type="Proteomes" id="UP000001940"/>
    </source>
</evidence>
<dbReference type="HOGENOM" id="CLU_886321_0_0_1"/>
<dbReference type="UCSC" id="R05D7.2">
    <property type="organism name" value="c. elegans"/>
</dbReference>
<dbReference type="GeneID" id="187604"/>
<dbReference type="InterPro" id="IPR053315">
    <property type="entry name" value="Peptidase_C14A"/>
</dbReference>
<dbReference type="PaxDb" id="6239-R05D7.2"/>
<dbReference type="SMART" id="SM00583">
    <property type="entry name" value="SPK"/>
    <property type="match status" value="1"/>
</dbReference>
<dbReference type="RefSeq" id="NP_493075.2">
    <property type="nucleotide sequence ID" value="NM_060674.2"/>
</dbReference>